<name>A0ACB8CT98_DERSI</name>
<proteinExistence type="predicted"/>
<keyword evidence="2" id="KW-1185">Reference proteome</keyword>
<accession>A0ACB8CT98</accession>
<comment type="caution">
    <text evidence="1">The sequence shown here is derived from an EMBL/GenBank/DDBJ whole genome shotgun (WGS) entry which is preliminary data.</text>
</comment>
<evidence type="ECO:0000313" key="2">
    <source>
        <dbReference type="Proteomes" id="UP000821865"/>
    </source>
</evidence>
<reference evidence="1" key="1">
    <citation type="submission" date="2020-05" db="EMBL/GenBank/DDBJ databases">
        <title>Large-scale comparative analyses of tick genomes elucidate their genetic diversity and vector capacities.</title>
        <authorList>
            <person name="Jia N."/>
            <person name="Wang J."/>
            <person name="Shi W."/>
            <person name="Du L."/>
            <person name="Sun Y."/>
            <person name="Zhan W."/>
            <person name="Jiang J."/>
            <person name="Wang Q."/>
            <person name="Zhang B."/>
            <person name="Ji P."/>
            <person name="Sakyi L.B."/>
            <person name="Cui X."/>
            <person name="Yuan T."/>
            <person name="Jiang B."/>
            <person name="Yang W."/>
            <person name="Lam T.T.-Y."/>
            <person name="Chang Q."/>
            <person name="Ding S."/>
            <person name="Wang X."/>
            <person name="Zhu J."/>
            <person name="Ruan X."/>
            <person name="Zhao L."/>
            <person name="Wei J."/>
            <person name="Que T."/>
            <person name="Du C."/>
            <person name="Cheng J."/>
            <person name="Dai P."/>
            <person name="Han X."/>
            <person name="Huang E."/>
            <person name="Gao Y."/>
            <person name="Liu J."/>
            <person name="Shao H."/>
            <person name="Ye R."/>
            <person name="Li L."/>
            <person name="Wei W."/>
            <person name="Wang X."/>
            <person name="Wang C."/>
            <person name="Yang T."/>
            <person name="Huo Q."/>
            <person name="Li W."/>
            <person name="Guo W."/>
            <person name="Chen H."/>
            <person name="Zhou L."/>
            <person name="Ni X."/>
            <person name="Tian J."/>
            <person name="Zhou Y."/>
            <person name="Sheng Y."/>
            <person name="Liu T."/>
            <person name="Pan Y."/>
            <person name="Xia L."/>
            <person name="Li J."/>
            <person name="Zhao F."/>
            <person name="Cao W."/>
        </authorList>
    </citation>
    <scope>NUCLEOTIDE SEQUENCE</scope>
    <source>
        <strain evidence="1">Dsil-2018</strain>
    </source>
</reference>
<gene>
    <name evidence="1" type="ORF">HPB49_022174</name>
</gene>
<organism evidence="1 2">
    <name type="scientific">Dermacentor silvarum</name>
    <name type="common">Tick</name>
    <dbReference type="NCBI Taxonomy" id="543639"/>
    <lineage>
        <taxon>Eukaryota</taxon>
        <taxon>Metazoa</taxon>
        <taxon>Ecdysozoa</taxon>
        <taxon>Arthropoda</taxon>
        <taxon>Chelicerata</taxon>
        <taxon>Arachnida</taxon>
        <taxon>Acari</taxon>
        <taxon>Parasitiformes</taxon>
        <taxon>Ixodida</taxon>
        <taxon>Ixodoidea</taxon>
        <taxon>Ixodidae</taxon>
        <taxon>Rhipicephalinae</taxon>
        <taxon>Dermacentor</taxon>
    </lineage>
</organism>
<protein>
    <submittedName>
        <fullName evidence="1">Uncharacterized protein</fullName>
    </submittedName>
</protein>
<evidence type="ECO:0000313" key="1">
    <source>
        <dbReference type="EMBL" id="KAH7950308.1"/>
    </source>
</evidence>
<sequence>MAADELKSNREFGLKEPRVPRVSQPPTWHEKQLISLERTLTHAAEGRNFAANDLNELLGAHAADFYVSRLSAQLVLLPTLVCDEDEAETTLLLLHVHKKRAAELYLDAVMKEFLTFRNP</sequence>
<dbReference type="Proteomes" id="UP000821865">
    <property type="component" value="Chromosome 5"/>
</dbReference>
<dbReference type="EMBL" id="CM023474">
    <property type="protein sequence ID" value="KAH7950308.1"/>
    <property type="molecule type" value="Genomic_DNA"/>
</dbReference>